<comment type="caution">
    <text evidence="2">The sequence shown here is derived from an EMBL/GenBank/DDBJ whole genome shotgun (WGS) entry which is preliminary data.</text>
</comment>
<organism evidence="2 3">
    <name type="scientific">Neoarthrinium moseri</name>
    <dbReference type="NCBI Taxonomy" id="1658444"/>
    <lineage>
        <taxon>Eukaryota</taxon>
        <taxon>Fungi</taxon>
        <taxon>Dikarya</taxon>
        <taxon>Ascomycota</taxon>
        <taxon>Pezizomycotina</taxon>
        <taxon>Sordariomycetes</taxon>
        <taxon>Xylariomycetidae</taxon>
        <taxon>Amphisphaeriales</taxon>
        <taxon>Apiosporaceae</taxon>
        <taxon>Neoarthrinium</taxon>
    </lineage>
</organism>
<reference evidence="2" key="1">
    <citation type="submission" date="2021-03" db="EMBL/GenBank/DDBJ databases">
        <title>Revisited historic fungal species revealed as producer of novel bioactive compounds through whole genome sequencing and comparative genomics.</title>
        <authorList>
            <person name="Vignolle G.A."/>
            <person name="Hochenegger N."/>
            <person name="Mach R.L."/>
            <person name="Mach-Aigner A.R."/>
            <person name="Javad Rahimi M."/>
            <person name="Salim K.A."/>
            <person name="Chan C.M."/>
            <person name="Lim L.B.L."/>
            <person name="Cai F."/>
            <person name="Druzhinina I.S."/>
            <person name="U'Ren J.M."/>
            <person name="Derntl C."/>
        </authorList>
    </citation>
    <scope>NUCLEOTIDE SEQUENCE</scope>
    <source>
        <strain evidence="2">TUCIM 5799</strain>
    </source>
</reference>
<feature type="compositionally biased region" description="Polar residues" evidence="1">
    <location>
        <begin position="171"/>
        <end position="186"/>
    </location>
</feature>
<dbReference type="Proteomes" id="UP000829685">
    <property type="component" value="Unassembled WGS sequence"/>
</dbReference>
<feature type="region of interest" description="Disordered" evidence="1">
    <location>
        <begin position="124"/>
        <end position="221"/>
    </location>
</feature>
<evidence type="ECO:0000256" key="1">
    <source>
        <dbReference type="SAM" id="MobiDB-lite"/>
    </source>
</evidence>
<evidence type="ECO:0000313" key="2">
    <source>
        <dbReference type="EMBL" id="KAI1865258.1"/>
    </source>
</evidence>
<protein>
    <submittedName>
        <fullName evidence="2">Uncharacterized protein</fullName>
    </submittedName>
</protein>
<keyword evidence="3" id="KW-1185">Reference proteome</keyword>
<gene>
    <name evidence="2" type="ORF">JX265_008305</name>
</gene>
<evidence type="ECO:0000313" key="3">
    <source>
        <dbReference type="Proteomes" id="UP000829685"/>
    </source>
</evidence>
<sequence length="221" mass="23864">MSFDSNDADMPGPLPDVGFTDLAGASAQECWERLSLQLSAYNNVIAIAAIEYDNWPHDFKIALLQIMMETTGYQDVRFVRDSGGPRVFLGAVEHLTNANITVVEMPGYDLPVTLLRSNLWNADNQQQQQQPALQYGAPPPFPMPGQSEDAVAPEHETPTKRSSARKRKAATTKTPGSNKRGTGSARNNKKDGPGTGGIDVNLARLPQPDFGRAIDGANAGD</sequence>
<accession>A0A9P9WIR5</accession>
<name>A0A9P9WIR5_9PEZI</name>
<dbReference type="EMBL" id="JAFIMR010000022">
    <property type="protein sequence ID" value="KAI1865258.1"/>
    <property type="molecule type" value="Genomic_DNA"/>
</dbReference>
<proteinExistence type="predicted"/>
<dbReference type="AlphaFoldDB" id="A0A9P9WIR5"/>